<dbReference type="InterPro" id="IPR035979">
    <property type="entry name" value="RBD_domain_sf"/>
</dbReference>
<keyword evidence="11" id="KW-0694">RNA-binding</keyword>
<accession>A0A9N8YQ77</accession>
<dbReference type="GO" id="GO:0006397">
    <property type="term" value="P:mRNA processing"/>
    <property type="evidence" value="ECO:0007669"/>
    <property type="project" value="UniProtKB-UniRule"/>
</dbReference>
<dbReference type="GO" id="GO:0003723">
    <property type="term" value="F:RNA binding"/>
    <property type="evidence" value="ECO:0007669"/>
    <property type="project" value="UniProtKB-UniRule"/>
</dbReference>
<evidence type="ECO:0000313" key="15">
    <source>
        <dbReference type="Proteomes" id="UP000789342"/>
    </source>
</evidence>
<dbReference type="Pfam" id="PF00076">
    <property type="entry name" value="RRM_1"/>
    <property type="match status" value="1"/>
</dbReference>
<evidence type="ECO:0000313" key="14">
    <source>
        <dbReference type="EMBL" id="CAG8445265.1"/>
    </source>
</evidence>
<evidence type="ECO:0000256" key="3">
    <source>
        <dbReference type="ARBA" id="ARBA00020222"/>
    </source>
</evidence>
<evidence type="ECO:0000256" key="5">
    <source>
        <dbReference type="ARBA" id="ARBA00022792"/>
    </source>
</evidence>
<dbReference type="InterPro" id="IPR012677">
    <property type="entry name" value="Nucleotide-bd_a/b_plait_sf"/>
</dbReference>
<evidence type="ECO:0000256" key="2">
    <source>
        <dbReference type="ARBA" id="ARBA00010320"/>
    </source>
</evidence>
<evidence type="ECO:0000256" key="11">
    <source>
        <dbReference type="RuleBase" id="RU367108"/>
    </source>
</evidence>
<keyword evidence="6" id="KW-0809">Transit peptide</keyword>
<evidence type="ECO:0000256" key="1">
    <source>
        <dbReference type="ARBA" id="ARBA00004434"/>
    </source>
</evidence>
<comment type="subcellular location">
    <subcellularLocation>
        <location evidence="1 11">Mitochondrion inner membrane</location>
        <topology evidence="1 11">Single-pass membrane protein</topology>
    </subcellularLocation>
</comment>
<feature type="domain" description="Mitochondrial escape protein 2 C-terminal" evidence="13">
    <location>
        <begin position="339"/>
        <end position="743"/>
    </location>
</feature>
<dbReference type="GO" id="GO:0005743">
    <property type="term" value="C:mitochondrial inner membrane"/>
    <property type="evidence" value="ECO:0007669"/>
    <property type="project" value="UniProtKB-SubCell"/>
</dbReference>
<dbReference type="Gene3D" id="3.30.70.330">
    <property type="match status" value="1"/>
</dbReference>
<evidence type="ECO:0000256" key="7">
    <source>
        <dbReference type="ARBA" id="ARBA00022989"/>
    </source>
</evidence>
<dbReference type="Gene3D" id="3.40.50.300">
    <property type="entry name" value="P-loop containing nucleotide triphosphate hydrolases"/>
    <property type="match status" value="1"/>
</dbReference>
<evidence type="ECO:0000259" key="13">
    <source>
        <dbReference type="Pfam" id="PF10443"/>
    </source>
</evidence>
<evidence type="ECO:0000259" key="12">
    <source>
        <dbReference type="Pfam" id="PF00076"/>
    </source>
</evidence>
<keyword evidence="7" id="KW-1133">Transmembrane helix</keyword>
<keyword evidence="8 11" id="KW-0496">Mitochondrion</keyword>
<dbReference type="Pfam" id="PF10443">
    <property type="entry name" value="RNA12"/>
    <property type="match status" value="1"/>
</dbReference>
<gene>
    <name evidence="14" type="ORF">AMORRO_LOCUS569</name>
</gene>
<evidence type="ECO:0000256" key="6">
    <source>
        <dbReference type="ARBA" id="ARBA00022946"/>
    </source>
</evidence>
<comment type="similarity">
    <text evidence="2 11">Belongs to the YME2 family.</text>
</comment>
<comment type="function">
    <text evidence="10 11">Plays a role in maintaining the mitochondrial genome and in controlling the mtDNA escape. Involved in the regulation of mtDNA nucleotide structure and number. May have a dispensable role in early maturation of pre-rRNA.</text>
</comment>
<reference evidence="14" key="1">
    <citation type="submission" date="2021-06" db="EMBL/GenBank/DDBJ databases">
        <authorList>
            <person name="Kallberg Y."/>
            <person name="Tangrot J."/>
            <person name="Rosling A."/>
        </authorList>
    </citation>
    <scope>NUCLEOTIDE SEQUENCE</scope>
    <source>
        <strain evidence="14">CL551</strain>
    </source>
</reference>
<evidence type="ECO:0000256" key="10">
    <source>
        <dbReference type="ARBA" id="ARBA00025276"/>
    </source>
</evidence>
<keyword evidence="4" id="KW-0812">Transmembrane</keyword>
<dbReference type="InterPro" id="IPR000504">
    <property type="entry name" value="RRM_dom"/>
</dbReference>
<dbReference type="SUPFAM" id="SSF52540">
    <property type="entry name" value="P-loop containing nucleoside triphosphate hydrolases"/>
    <property type="match status" value="1"/>
</dbReference>
<keyword evidence="11" id="KW-0507">mRNA processing</keyword>
<dbReference type="OrthoDB" id="10267654at2759"/>
<evidence type="ECO:0000256" key="9">
    <source>
        <dbReference type="ARBA" id="ARBA00023136"/>
    </source>
</evidence>
<comment type="caution">
    <text evidence="14">The sequence shown here is derived from an EMBL/GenBank/DDBJ whole genome shotgun (WGS) entry which is preliminary data.</text>
</comment>
<dbReference type="AlphaFoldDB" id="A0A9N8YQ77"/>
<dbReference type="InterPro" id="IPR039627">
    <property type="entry name" value="Yme2_C"/>
</dbReference>
<evidence type="ECO:0000256" key="8">
    <source>
        <dbReference type="ARBA" id="ARBA00023128"/>
    </source>
</evidence>
<dbReference type="InterPro" id="IPR027417">
    <property type="entry name" value="P-loop_NTPase"/>
</dbReference>
<feature type="domain" description="RRM" evidence="12">
    <location>
        <begin position="180"/>
        <end position="246"/>
    </location>
</feature>
<dbReference type="PANTHER" id="PTHR32198">
    <property type="entry name" value="MITOCHONDRIAL ESCAPE PROTEIN 2"/>
    <property type="match status" value="1"/>
</dbReference>
<evidence type="ECO:0000256" key="4">
    <source>
        <dbReference type="ARBA" id="ARBA00022692"/>
    </source>
</evidence>
<sequence length="785" mass="90118">MFRILQHRTCLRSIFVHRSSPSTPLSSFRQRFLTLHASESNSAEQVQHGRLYFDNTYPLKIVSFDFRHYFVRSNRRRLEEKARSGKLIPPESAMPHDFKVEGVEPKKKEGGMFLNFTFRALPPQREEALNEITRLVDDHLANKRVKISWFNVRPQKAYLVQGEPFIEDLVYRYPSSRLRVEFQGPDIPIETLYKLFRPYGLIRDISLTPPSSKELPRFAMIYYANMRSATSAKNCVHGIVTNSTRLNIAYDVPLKTNVVYKWMVDHPRISVPLIAALVAGISFDPIRTFFIKTKITQRLNPQEYRIYKWLVKETIDRWTAYRNKSIGDSLDDISSWKEREQTEADLKNWLQEPPETFIVVMGPSGSGKSDFIEQGIKDKRKKVILKCDVILNSRTENELLLKLARQVGYFPVFTPLISLSNFIDGLASATIGQKTVGFTSTTETEIKKILDALAIALYDIAPKSLTKRISYGQDKIIHSYDPADIPVIVIDSFMSKDTQEKHELWGHLAKVAAMLVESRVAHVIFISSNTGIVKHLSKALPNKTFNYVILSDAPFERSIGLVKKHVDKVNIEELVDSAGALGGRLADLRIFINKLRAGISPHEALNQLVDRATVEIRKLAYGDDTEDSRTIPWNGIQFWKIMKELAQKDYVSYDAVKFSPIFKGDDTPIRAMEEAELISITQFDGRPNQIKPGKPLYKVAFQRICSDSLFAATMELQTSQYLYSYETDKIKKYEEELVSLGQLFSIPPEVEQRRKFLLEMTKRRHAKVEKYQREIDSLKKVISGV</sequence>
<keyword evidence="9" id="KW-0472">Membrane</keyword>
<name>A0A9N8YQ77_9GLOM</name>
<dbReference type="EMBL" id="CAJVPV010000166">
    <property type="protein sequence ID" value="CAG8445265.1"/>
    <property type="molecule type" value="Genomic_DNA"/>
</dbReference>
<dbReference type="SUPFAM" id="SSF54928">
    <property type="entry name" value="RNA-binding domain, RBD"/>
    <property type="match status" value="1"/>
</dbReference>
<keyword evidence="5 11" id="KW-0999">Mitochondrion inner membrane</keyword>
<protein>
    <recommendedName>
        <fullName evidence="3 11">Mitochondrial escape protein 2</fullName>
    </recommendedName>
</protein>
<organism evidence="14 15">
    <name type="scientific">Acaulospora morrowiae</name>
    <dbReference type="NCBI Taxonomy" id="94023"/>
    <lineage>
        <taxon>Eukaryota</taxon>
        <taxon>Fungi</taxon>
        <taxon>Fungi incertae sedis</taxon>
        <taxon>Mucoromycota</taxon>
        <taxon>Glomeromycotina</taxon>
        <taxon>Glomeromycetes</taxon>
        <taxon>Diversisporales</taxon>
        <taxon>Acaulosporaceae</taxon>
        <taxon>Acaulospora</taxon>
    </lineage>
</organism>
<dbReference type="PANTHER" id="PTHR32198:SF2">
    <property type="entry name" value="MITOCHONDRIAL ESCAPE PROTEIN 2"/>
    <property type="match status" value="1"/>
</dbReference>
<dbReference type="Proteomes" id="UP000789342">
    <property type="component" value="Unassembled WGS sequence"/>
</dbReference>
<keyword evidence="15" id="KW-1185">Reference proteome</keyword>
<proteinExistence type="inferred from homology"/>
<dbReference type="InterPro" id="IPR018850">
    <property type="entry name" value="Mt_escape_2_C"/>
</dbReference>